<protein>
    <recommendedName>
        <fullName evidence="4">DUF4345 domain-containing protein</fullName>
    </recommendedName>
</protein>
<feature type="transmembrane region" description="Helical" evidence="1">
    <location>
        <begin position="7"/>
        <end position="26"/>
    </location>
</feature>
<feature type="transmembrane region" description="Helical" evidence="1">
    <location>
        <begin position="73"/>
        <end position="91"/>
    </location>
</feature>
<sequence length="125" mass="13589">MSILHKFLALIPGIIFLIFGLGWVFAPQAIAPNFGMTVFEGLGLSSQIGDLGSYFISLSIMIIYAVKTNQPSWLYPPILMLLLTALFRTLATAIHGAPFALDMIAGEVIFAGIFFYVISKSKEAS</sequence>
<evidence type="ECO:0000313" key="2">
    <source>
        <dbReference type="EMBL" id="MBA4724304.1"/>
    </source>
</evidence>
<comment type="caution">
    <text evidence="2">The sequence shown here is derived from an EMBL/GenBank/DDBJ whole genome shotgun (WGS) entry which is preliminary data.</text>
</comment>
<evidence type="ECO:0000256" key="1">
    <source>
        <dbReference type="SAM" id="Phobius"/>
    </source>
</evidence>
<name>A0A838YIY6_9GAMM</name>
<dbReference type="EMBL" id="JACETM010000042">
    <property type="protein sequence ID" value="MBA4724304.1"/>
    <property type="molecule type" value="Genomic_DNA"/>
</dbReference>
<dbReference type="AlphaFoldDB" id="A0A838YIY6"/>
<organism evidence="2 3">
    <name type="scientific">SAR86 cluster bacterium</name>
    <dbReference type="NCBI Taxonomy" id="2030880"/>
    <lineage>
        <taxon>Bacteria</taxon>
        <taxon>Pseudomonadati</taxon>
        <taxon>Pseudomonadota</taxon>
        <taxon>Gammaproteobacteria</taxon>
        <taxon>SAR86 cluster</taxon>
    </lineage>
</organism>
<evidence type="ECO:0008006" key="4">
    <source>
        <dbReference type="Google" id="ProtNLM"/>
    </source>
</evidence>
<accession>A0A838YIY6</accession>
<evidence type="ECO:0000313" key="3">
    <source>
        <dbReference type="Proteomes" id="UP000585327"/>
    </source>
</evidence>
<reference evidence="2 3" key="1">
    <citation type="submission" date="2020-06" db="EMBL/GenBank/DDBJ databases">
        <title>Dysbiosis in marine aquaculture revealed through microbiome analysis: reverse ecology for environmental sustainability.</title>
        <authorList>
            <person name="Haro-Moreno J.M."/>
            <person name="Coutinho F.H."/>
            <person name="Zaragoza-Solas A."/>
            <person name="Picazo A."/>
            <person name="Almagro-Moreno S."/>
            <person name="Lopez-Perez M."/>
        </authorList>
    </citation>
    <scope>NUCLEOTIDE SEQUENCE [LARGE SCALE GENOMIC DNA]</scope>
    <source>
        <strain evidence="2">MCMED-G42</strain>
    </source>
</reference>
<gene>
    <name evidence="2" type="ORF">H2021_03695</name>
</gene>
<proteinExistence type="predicted"/>
<feature type="transmembrane region" description="Helical" evidence="1">
    <location>
        <begin position="97"/>
        <end position="118"/>
    </location>
</feature>
<keyword evidence="1" id="KW-0812">Transmembrane</keyword>
<feature type="transmembrane region" description="Helical" evidence="1">
    <location>
        <begin position="46"/>
        <end position="66"/>
    </location>
</feature>
<keyword evidence="1" id="KW-1133">Transmembrane helix</keyword>
<keyword evidence="1" id="KW-0472">Membrane</keyword>
<dbReference type="Proteomes" id="UP000585327">
    <property type="component" value="Unassembled WGS sequence"/>
</dbReference>